<dbReference type="Proteomes" id="UP000005551">
    <property type="component" value="Unassembled WGS sequence"/>
</dbReference>
<feature type="chain" id="PRO_5003700188" description="Lipoprotein" evidence="1">
    <location>
        <begin position="23"/>
        <end position="130"/>
    </location>
</feature>
<keyword evidence="1" id="KW-0732">Signal</keyword>
<dbReference type="RefSeq" id="WP_009056742.1">
    <property type="nucleotide sequence ID" value="NZ_AJYA01000047.1"/>
</dbReference>
<organism evidence="2 3">
    <name type="scientific">Nitritalea halalkaliphila LW7</name>
    <dbReference type="NCBI Taxonomy" id="1189621"/>
    <lineage>
        <taxon>Bacteria</taxon>
        <taxon>Pseudomonadati</taxon>
        <taxon>Bacteroidota</taxon>
        <taxon>Cytophagia</taxon>
        <taxon>Cytophagales</taxon>
        <taxon>Cyclobacteriaceae</taxon>
        <taxon>Nitritalea</taxon>
    </lineage>
</organism>
<evidence type="ECO:0000313" key="3">
    <source>
        <dbReference type="Proteomes" id="UP000005551"/>
    </source>
</evidence>
<accession>I5BX18</accession>
<keyword evidence="3" id="KW-1185">Reference proteome</keyword>
<proteinExistence type="predicted"/>
<sequence length="130" mass="14428">MNKYMYISILSFLLLATGCATEELPITFEAKLLSTTDRSMLAYMDSGEIRNSRHQVIARFENDTLTNTQKQTLGFSVGNRLFTMTEQELGLVTNTTVQNTAGQTIASVEGNNLNDKAGLAIAMFIFFLND</sequence>
<reference evidence="2 3" key="1">
    <citation type="submission" date="2012-05" db="EMBL/GenBank/DDBJ databases">
        <title>Genome sequence of Nitritalea halalkaliphila LW7.</title>
        <authorList>
            <person name="Jangir P.K."/>
            <person name="Singh A."/>
            <person name="Shivaji S."/>
            <person name="Sharma R."/>
        </authorList>
    </citation>
    <scope>NUCLEOTIDE SEQUENCE [LARGE SCALE GENOMIC DNA]</scope>
    <source>
        <strain evidence="2 3">LW7</strain>
    </source>
</reference>
<name>I5BX18_9BACT</name>
<evidence type="ECO:0008006" key="4">
    <source>
        <dbReference type="Google" id="ProtNLM"/>
    </source>
</evidence>
<comment type="caution">
    <text evidence="2">The sequence shown here is derived from an EMBL/GenBank/DDBJ whole genome shotgun (WGS) entry which is preliminary data.</text>
</comment>
<dbReference type="STRING" id="1189621.A3SI_16550"/>
<dbReference type="EMBL" id="AJYA01000047">
    <property type="protein sequence ID" value="EIM74120.1"/>
    <property type="molecule type" value="Genomic_DNA"/>
</dbReference>
<feature type="signal peptide" evidence="1">
    <location>
        <begin position="1"/>
        <end position="22"/>
    </location>
</feature>
<evidence type="ECO:0000256" key="1">
    <source>
        <dbReference type="SAM" id="SignalP"/>
    </source>
</evidence>
<dbReference type="PROSITE" id="PS51257">
    <property type="entry name" value="PROKAR_LIPOPROTEIN"/>
    <property type="match status" value="1"/>
</dbReference>
<dbReference type="Pfam" id="PF21785">
    <property type="entry name" value="Bflower_2"/>
    <property type="match status" value="1"/>
</dbReference>
<dbReference type="AlphaFoldDB" id="I5BX18"/>
<dbReference type="OrthoDB" id="9844086at2"/>
<evidence type="ECO:0000313" key="2">
    <source>
        <dbReference type="EMBL" id="EIM74120.1"/>
    </source>
</evidence>
<gene>
    <name evidence="2" type="ORF">A3SI_16550</name>
</gene>
<dbReference type="InterPro" id="IPR048910">
    <property type="entry name" value="Bflower_2"/>
</dbReference>
<protein>
    <recommendedName>
        <fullName evidence="4">Lipoprotein</fullName>
    </recommendedName>
</protein>